<evidence type="ECO:0000256" key="2">
    <source>
        <dbReference type="ARBA" id="ARBA00004477"/>
    </source>
</evidence>
<evidence type="ECO:0000256" key="1">
    <source>
        <dbReference type="ARBA" id="ARBA00002791"/>
    </source>
</evidence>
<evidence type="ECO:0000313" key="12">
    <source>
        <dbReference type="Proteomes" id="UP000714275"/>
    </source>
</evidence>
<dbReference type="GO" id="GO:0008250">
    <property type="term" value="C:oligosaccharyltransferase complex"/>
    <property type="evidence" value="ECO:0007669"/>
    <property type="project" value="TreeGrafter"/>
</dbReference>
<comment type="caution">
    <text evidence="11">The sequence shown here is derived from an EMBL/GenBank/DDBJ whole genome shotgun (WGS) entry which is preliminary data.</text>
</comment>
<keyword evidence="8 9" id="KW-0472">Membrane</keyword>
<dbReference type="InterPro" id="IPR036249">
    <property type="entry name" value="Thioredoxin-like_sf"/>
</dbReference>
<dbReference type="EMBL" id="JABBWD010000003">
    <property type="protein sequence ID" value="KAG1782518.1"/>
    <property type="molecule type" value="Genomic_DNA"/>
</dbReference>
<evidence type="ECO:0000256" key="5">
    <source>
        <dbReference type="ARBA" id="ARBA00022729"/>
    </source>
</evidence>
<comment type="function">
    <text evidence="1">Subunit of the oligosaccharyl transferase (OST) complex that catalyzes the initial transfer of a defined glycan (Glc(3)Man(9)GlcNAc(2) in eukaryotes) from the lipid carrier dolichol-pyrophosphate to an asparagine residue within an Asn-X-Ser/Thr consensus motif in nascent polypeptide chains, the first step in protein N-glycosylation. N-glycosylation occurs cotranslationally and the complex associates with the Sec61 complex at the channel-forming translocon complex that mediates protein translocation across the endoplasmic reticulum (ER). All subunits are required for a maximal enzyme activity.</text>
</comment>
<feature type="transmembrane region" description="Helical" evidence="9">
    <location>
        <begin position="285"/>
        <end position="303"/>
    </location>
</feature>
<protein>
    <submittedName>
        <fullName evidence="11">Uncharacterized protein</fullName>
    </submittedName>
</protein>
<accession>A0A9P7A5L8</accession>
<evidence type="ECO:0000313" key="11">
    <source>
        <dbReference type="EMBL" id="KAG1782518.1"/>
    </source>
</evidence>
<evidence type="ECO:0000256" key="6">
    <source>
        <dbReference type="ARBA" id="ARBA00022824"/>
    </source>
</evidence>
<dbReference type="PANTHER" id="PTHR12692:SF0">
    <property type="entry name" value="GH11935P"/>
    <property type="match status" value="1"/>
</dbReference>
<dbReference type="PANTHER" id="PTHR12692">
    <property type="entry name" value="DOLICHYL-DIPHOSPHOOLIGOSACCHARIDE--PROTEIN GLYCOSYLTRANSFERASE-RELATED"/>
    <property type="match status" value="1"/>
</dbReference>
<dbReference type="AlphaFoldDB" id="A0A9P7A5L8"/>
<keyword evidence="4 9" id="KW-0812">Transmembrane</keyword>
<sequence length="316" mass="35038">MLWPLLALSLLPLSLAAKKSAHEQLIDLAVAGNGLIQLNEQTYDLLVSPKRDWSAAVHFTALNPQRRCAPCKEFEPSFTAVAKAWANAPKEQRDKHFFATLDFDDGHAVFQKLGMASAPGVHVYPPTEGPNASAKKAAFKYDFQHVLYSGFEAGPLAEQLSVHTPIPIPYKAPFDWARAGSIASLIPIITLIFRFIKPALQNRWVWAAGTIATSLVMTSGYMFTRIRGAPYTGPNGAWIAQGYQNQYGQEVQVIAMVYAILAGSFLMLIVVTPRQLSPTRQRTQVYLWTAVNFLVFSILVSLFRVKNPGYPFKLIL</sequence>
<evidence type="ECO:0000256" key="9">
    <source>
        <dbReference type="SAM" id="Phobius"/>
    </source>
</evidence>
<reference evidence="11" key="1">
    <citation type="journal article" date="2020" name="New Phytol.">
        <title>Comparative genomics reveals dynamic genome evolution in host specialist ectomycorrhizal fungi.</title>
        <authorList>
            <person name="Lofgren L.A."/>
            <person name="Nguyen N.H."/>
            <person name="Vilgalys R."/>
            <person name="Ruytinx J."/>
            <person name="Liao H.L."/>
            <person name="Branco S."/>
            <person name="Kuo A."/>
            <person name="LaButti K."/>
            <person name="Lipzen A."/>
            <person name="Andreopoulos W."/>
            <person name="Pangilinan J."/>
            <person name="Riley R."/>
            <person name="Hundley H."/>
            <person name="Na H."/>
            <person name="Barry K."/>
            <person name="Grigoriev I.V."/>
            <person name="Stajich J.E."/>
            <person name="Kennedy P.G."/>
        </authorList>
    </citation>
    <scope>NUCLEOTIDE SEQUENCE</scope>
    <source>
        <strain evidence="11">DOB743</strain>
    </source>
</reference>
<dbReference type="GO" id="GO:0018279">
    <property type="term" value="P:protein N-linked glycosylation via asparagine"/>
    <property type="evidence" value="ECO:0007669"/>
    <property type="project" value="TreeGrafter"/>
</dbReference>
<feature type="signal peptide" evidence="10">
    <location>
        <begin position="1"/>
        <end position="16"/>
    </location>
</feature>
<dbReference type="Proteomes" id="UP000714275">
    <property type="component" value="Unassembled WGS sequence"/>
</dbReference>
<feature type="transmembrane region" description="Helical" evidence="9">
    <location>
        <begin position="176"/>
        <end position="196"/>
    </location>
</feature>
<organism evidence="11 12">
    <name type="scientific">Suillus placidus</name>
    <dbReference type="NCBI Taxonomy" id="48579"/>
    <lineage>
        <taxon>Eukaryota</taxon>
        <taxon>Fungi</taxon>
        <taxon>Dikarya</taxon>
        <taxon>Basidiomycota</taxon>
        <taxon>Agaricomycotina</taxon>
        <taxon>Agaricomycetes</taxon>
        <taxon>Agaricomycetidae</taxon>
        <taxon>Boletales</taxon>
        <taxon>Suillineae</taxon>
        <taxon>Suillaceae</taxon>
        <taxon>Suillus</taxon>
    </lineage>
</organism>
<comment type="subcellular location">
    <subcellularLocation>
        <location evidence="2">Endoplasmic reticulum membrane</location>
        <topology evidence="2">Multi-pass membrane protein</topology>
    </subcellularLocation>
</comment>
<evidence type="ECO:0000256" key="4">
    <source>
        <dbReference type="ARBA" id="ARBA00022692"/>
    </source>
</evidence>
<proteinExistence type="inferred from homology"/>
<dbReference type="Pfam" id="PF04756">
    <property type="entry name" value="OST3_OST6"/>
    <property type="match status" value="1"/>
</dbReference>
<feature type="transmembrane region" description="Helical" evidence="9">
    <location>
        <begin position="203"/>
        <end position="223"/>
    </location>
</feature>
<feature type="chain" id="PRO_5040392569" evidence="10">
    <location>
        <begin position="17"/>
        <end position="316"/>
    </location>
</feature>
<keyword evidence="6" id="KW-0256">Endoplasmic reticulum</keyword>
<comment type="similarity">
    <text evidence="3">Belongs to the OST3/OST6 family.</text>
</comment>
<keyword evidence="12" id="KW-1185">Reference proteome</keyword>
<gene>
    <name evidence="11" type="ORF">EV702DRAFT_1232088</name>
</gene>
<name>A0A9P7A5L8_9AGAM</name>
<dbReference type="InterPro" id="IPR021149">
    <property type="entry name" value="OligosaccharylTrfase_OST3/OST6"/>
</dbReference>
<evidence type="ECO:0000256" key="10">
    <source>
        <dbReference type="SAM" id="SignalP"/>
    </source>
</evidence>
<feature type="transmembrane region" description="Helical" evidence="9">
    <location>
        <begin position="253"/>
        <end position="273"/>
    </location>
</feature>
<keyword evidence="5 10" id="KW-0732">Signal</keyword>
<dbReference type="OrthoDB" id="67566at2759"/>
<evidence type="ECO:0000256" key="8">
    <source>
        <dbReference type="ARBA" id="ARBA00023136"/>
    </source>
</evidence>
<evidence type="ECO:0000256" key="3">
    <source>
        <dbReference type="ARBA" id="ARBA00009561"/>
    </source>
</evidence>
<keyword evidence="7 9" id="KW-1133">Transmembrane helix</keyword>
<dbReference type="SUPFAM" id="SSF52833">
    <property type="entry name" value="Thioredoxin-like"/>
    <property type="match status" value="1"/>
</dbReference>
<evidence type="ECO:0000256" key="7">
    <source>
        <dbReference type="ARBA" id="ARBA00022989"/>
    </source>
</evidence>
<dbReference type="Gene3D" id="3.40.30.10">
    <property type="entry name" value="Glutaredoxin"/>
    <property type="match status" value="1"/>
</dbReference>